<dbReference type="SUPFAM" id="SSF56235">
    <property type="entry name" value="N-terminal nucleophile aminohydrolases (Ntn hydrolases)"/>
    <property type="match status" value="1"/>
</dbReference>
<dbReference type="GO" id="GO:0005839">
    <property type="term" value="C:proteasome core complex"/>
    <property type="evidence" value="ECO:0007669"/>
    <property type="project" value="InterPro"/>
</dbReference>
<dbReference type="RefSeq" id="XP_004926261.1">
    <property type="nucleotide sequence ID" value="XM_004926204.5"/>
</dbReference>
<evidence type="ECO:0000256" key="1">
    <source>
        <dbReference type="ARBA" id="ARBA00022490"/>
    </source>
</evidence>
<accession>A0A8R1WHB7</accession>
<dbReference type="EnsemblMetazoa" id="XM_004926204.4">
    <property type="protein sequence ID" value="XP_004926261.1"/>
    <property type="gene ID" value="LOC101742539"/>
</dbReference>
<dbReference type="Proteomes" id="UP000005204">
    <property type="component" value="Unassembled WGS sequence"/>
</dbReference>
<dbReference type="Pfam" id="PF00227">
    <property type="entry name" value="Proteasome"/>
    <property type="match status" value="1"/>
</dbReference>
<dbReference type="GeneID" id="101742539"/>
<protein>
    <recommendedName>
        <fullName evidence="6">Proteasome subunit beta</fullName>
    </recommendedName>
</protein>
<comment type="function">
    <text evidence="4">Non-catalytic component of the proteasome, a multicatalytic proteinase complex which is characterized by its ability to cleave peptides with Arg, Phe, Tyr, Leu, and Glu adjacent to the leaving group at neutral or slightly basic pH. The proteasome has an ATP-dependent proteolytic activity.</text>
</comment>
<keyword evidence="3 6" id="KW-0539">Nucleus</keyword>
<name>A0A8R1WHB7_BOMMO</name>
<evidence type="ECO:0000256" key="6">
    <source>
        <dbReference type="RuleBase" id="RU004203"/>
    </source>
</evidence>
<reference evidence="7" key="2">
    <citation type="submission" date="2022-06" db="UniProtKB">
        <authorList>
            <consortium name="EnsemblMetazoa"/>
        </authorList>
    </citation>
    <scope>IDENTIFICATION</scope>
    <source>
        <strain evidence="7">p50T (Dazao)</strain>
    </source>
</reference>
<keyword evidence="2 6" id="KW-0647">Proteasome</keyword>
<dbReference type="InterPro" id="IPR035206">
    <property type="entry name" value="Proteasome_beta2"/>
</dbReference>
<evidence type="ECO:0000256" key="4">
    <source>
        <dbReference type="ARBA" id="ARBA00024953"/>
    </source>
</evidence>
<dbReference type="InterPro" id="IPR023333">
    <property type="entry name" value="Proteasome_suB-type"/>
</dbReference>
<evidence type="ECO:0000256" key="3">
    <source>
        <dbReference type="ARBA" id="ARBA00023242"/>
    </source>
</evidence>
<dbReference type="InterPro" id="IPR001353">
    <property type="entry name" value="Proteasome_sua/b"/>
</dbReference>
<comment type="subunit">
    <text evidence="6">Component of the proteasome complex.</text>
</comment>
<dbReference type="PANTHER" id="PTHR32194:SF2">
    <property type="entry name" value="PROTEASOME SUBUNIT BETA TYPE-1"/>
    <property type="match status" value="1"/>
</dbReference>
<comment type="function">
    <text evidence="6">Component of the proteasome, a multicatalytic proteinase complex which is characterized by its ability to cleave peptides with Arg, Phe, Tyr, Leu, and Glu adjacent to the leaving group at neutral or slightly basic pH. The proteasome has an ATP-dependent proteolytic activity.</text>
</comment>
<keyword evidence="8" id="KW-1185">Reference proteome</keyword>
<sequence>MTNPSTSLYLQCLIGIQCQDFVLVAADQTNIQSIIVMSDDEDKLHNISNSLVMGVIGDHADAVHLQQYITKNLQLYKLKNGYELDTPAVVHFTRRTLSDSLKNGNPTMVNMLLAGYDRNTGSALYALDFLASCVKVPYAVHGFGGIISLGILDDLYRPTLSQTEAYEVLKICIREIQKRLFANLKNFQVKIVSRCGIKTLPTINADTFSK</sequence>
<comment type="subcellular location">
    <subcellularLocation>
        <location evidence="6">Cytoplasm</location>
    </subcellularLocation>
    <subcellularLocation>
        <location evidence="6">Nucleus</location>
    </subcellularLocation>
</comment>
<comment type="similarity">
    <text evidence="6">Belongs to the peptidase T1B family.</text>
</comment>
<evidence type="ECO:0000313" key="7">
    <source>
        <dbReference type="EnsemblMetazoa" id="XP_004926261.1"/>
    </source>
</evidence>
<dbReference type="PANTHER" id="PTHR32194">
    <property type="entry name" value="METALLOPROTEASE TLDD"/>
    <property type="match status" value="1"/>
</dbReference>
<evidence type="ECO:0000256" key="5">
    <source>
        <dbReference type="ARBA" id="ARBA00026071"/>
    </source>
</evidence>
<dbReference type="InterPro" id="IPR029055">
    <property type="entry name" value="Ntn_hydrolases_N"/>
</dbReference>
<dbReference type="GO" id="GO:0005634">
    <property type="term" value="C:nucleus"/>
    <property type="evidence" value="ECO:0007669"/>
    <property type="project" value="UniProtKB-SubCell"/>
</dbReference>
<keyword evidence="1 6" id="KW-0963">Cytoplasm</keyword>
<dbReference type="InterPro" id="IPR016050">
    <property type="entry name" value="Proteasome_bsu_CS"/>
</dbReference>
<proteinExistence type="inferred from homology"/>
<dbReference type="Gene3D" id="3.60.20.10">
    <property type="entry name" value="Glutamine Phosphoribosylpyrophosphate, subunit 1, domain 1"/>
    <property type="match status" value="1"/>
</dbReference>
<evidence type="ECO:0000256" key="2">
    <source>
        <dbReference type="ARBA" id="ARBA00022942"/>
    </source>
</evidence>
<dbReference type="CDD" id="cd03758">
    <property type="entry name" value="proteasome_beta_type_2"/>
    <property type="match status" value="1"/>
</dbReference>
<dbReference type="GO" id="GO:0005737">
    <property type="term" value="C:cytoplasm"/>
    <property type="evidence" value="ECO:0007669"/>
    <property type="project" value="UniProtKB-SubCell"/>
</dbReference>
<evidence type="ECO:0000313" key="8">
    <source>
        <dbReference type="Proteomes" id="UP000005204"/>
    </source>
</evidence>
<dbReference type="PROSITE" id="PS51476">
    <property type="entry name" value="PROTEASOME_BETA_2"/>
    <property type="match status" value="1"/>
</dbReference>
<dbReference type="PROSITE" id="PS00854">
    <property type="entry name" value="PROTEASOME_BETA_1"/>
    <property type="match status" value="1"/>
</dbReference>
<dbReference type="GO" id="GO:0010498">
    <property type="term" value="P:proteasomal protein catabolic process"/>
    <property type="evidence" value="ECO:0007669"/>
    <property type="project" value="InterPro"/>
</dbReference>
<dbReference type="AlphaFoldDB" id="A0A8R1WHB7"/>
<dbReference type="KEGG" id="bmor:101742539"/>
<comment type="subunit">
    <text evidence="5">The 26S proteasome consists of a 20S proteasome core and two 19S regulatory subunits. The 20S proteasome core is composed of 28 subunits that are arranged in four stacked rings, resulting in a barrel-shaped structure. The two end rings are each formed by seven alpha subunits, and the two central rings are each formed by seven beta subunits. The catalytic chamber with the active sites is on the inside of the barrel.</text>
</comment>
<reference evidence="8" key="1">
    <citation type="journal article" date="2008" name="Insect Biochem. Mol. Biol.">
        <title>The genome of a lepidopteran model insect, the silkworm Bombyx mori.</title>
        <authorList>
            <consortium name="International Silkworm Genome Consortium"/>
        </authorList>
    </citation>
    <scope>NUCLEOTIDE SEQUENCE [LARGE SCALE GENOMIC DNA]</scope>
    <source>
        <strain evidence="8">p50T</strain>
    </source>
</reference>
<organism evidence="7 8">
    <name type="scientific">Bombyx mori</name>
    <name type="common">Silk moth</name>
    <dbReference type="NCBI Taxonomy" id="7091"/>
    <lineage>
        <taxon>Eukaryota</taxon>
        <taxon>Metazoa</taxon>
        <taxon>Ecdysozoa</taxon>
        <taxon>Arthropoda</taxon>
        <taxon>Hexapoda</taxon>
        <taxon>Insecta</taxon>
        <taxon>Pterygota</taxon>
        <taxon>Neoptera</taxon>
        <taxon>Endopterygota</taxon>
        <taxon>Lepidoptera</taxon>
        <taxon>Glossata</taxon>
        <taxon>Ditrysia</taxon>
        <taxon>Bombycoidea</taxon>
        <taxon>Bombycidae</taxon>
        <taxon>Bombycinae</taxon>
        <taxon>Bombyx</taxon>
    </lineage>
</organism>